<evidence type="ECO:0000313" key="9">
    <source>
        <dbReference type="Proteomes" id="UP000702544"/>
    </source>
</evidence>
<dbReference type="InterPro" id="IPR039425">
    <property type="entry name" value="RNA_pol_sigma-70-like"/>
</dbReference>
<sequence>MDTALEADRAGEERELVARAREGDRTAFGTLVTIYMRRAYYVALGLVGAHDDALDLSQDAFARAYRAHASLDPERPFYPWLYQIVRRLCFNHLRDRRTRRRRMEEATPWLADEARATARDPAREAERAELRARLETAIDELSEREREVLVLREFQGLRYKEIAELLSIPIGTVMSRLYSARRNLAEQLEDVL</sequence>
<dbReference type="InterPro" id="IPR007627">
    <property type="entry name" value="RNA_pol_sigma70_r2"/>
</dbReference>
<comment type="similarity">
    <text evidence="1">Belongs to the sigma-70 factor family. ECF subfamily.</text>
</comment>
<dbReference type="InterPro" id="IPR013249">
    <property type="entry name" value="RNA_pol_sigma70_r4_t2"/>
</dbReference>
<dbReference type="InterPro" id="IPR013324">
    <property type="entry name" value="RNA_pol_sigma_r3/r4-like"/>
</dbReference>
<dbReference type="Pfam" id="PF08281">
    <property type="entry name" value="Sigma70_r4_2"/>
    <property type="match status" value="1"/>
</dbReference>
<evidence type="ECO:0000259" key="6">
    <source>
        <dbReference type="Pfam" id="PF04542"/>
    </source>
</evidence>
<dbReference type="Proteomes" id="UP000702544">
    <property type="component" value="Unassembled WGS sequence"/>
</dbReference>
<feature type="domain" description="RNA polymerase sigma factor 70 region 4 type 2" evidence="7">
    <location>
        <begin position="132"/>
        <end position="184"/>
    </location>
</feature>
<proteinExistence type="inferred from homology"/>
<evidence type="ECO:0000256" key="4">
    <source>
        <dbReference type="ARBA" id="ARBA00023125"/>
    </source>
</evidence>
<dbReference type="Gene3D" id="1.10.1740.10">
    <property type="match status" value="1"/>
</dbReference>
<protein>
    <submittedName>
        <fullName evidence="8">Sigma-70 family RNA polymerase sigma factor</fullName>
    </submittedName>
</protein>
<name>A0AAE4Z7X3_9BACT</name>
<dbReference type="EMBL" id="JAACAK010000049">
    <property type="protein sequence ID" value="NIR74884.1"/>
    <property type="molecule type" value="Genomic_DNA"/>
</dbReference>
<evidence type="ECO:0000256" key="2">
    <source>
        <dbReference type="ARBA" id="ARBA00023015"/>
    </source>
</evidence>
<keyword evidence="3" id="KW-0731">Sigma factor</keyword>
<dbReference type="GO" id="GO:0016987">
    <property type="term" value="F:sigma factor activity"/>
    <property type="evidence" value="ECO:0007669"/>
    <property type="project" value="UniProtKB-KW"/>
</dbReference>
<gene>
    <name evidence="8" type="ORF">GWO12_07190</name>
</gene>
<dbReference type="SUPFAM" id="SSF88659">
    <property type="entry name" value="Sigma3 and sigma4 domains of RNA polymerase sigma factors"/>
    <property type="match status" value="1"/>
</dbReference>
<dbReference type="InterPro" id="IPR036388">
    <property type="entry name" value="WH-like_DNA-bd_sf"/>
</dbReference>
<dbReference type="NCBIfam" id="TIGR02937">
    <property type="entry name" value="sigma70-ECF"/>
    <property type="match status" value="1"/>
</dbReference>
<dbReference type="SUPFAM" id="SSF88946">
    <property type="entry name" value="Sigma2 domain of RNA polymerase sigma factors"/>
    <property type="match status" value="1"/>
</dbReference>
<comment type="caution">
    <text evidence="8">The sequence shown here is derived from an EMBL/GenBank/DDBJ whole genome shotgun (WGS) entry which is preliminary data.</text>
</comment>
<dbReference type="CDD" id="cd06171">
    <property type="entry name" value="Sigma70_r4"/>
    <property type="match status" value="1"/>
</dbReference>
<dbReference type="GO" id="GO:0003677">
    <property type="term" value="F:DNA binding"/>
    <property type="evidence" value="ECO:0007669"/>
    <property type="project" value="UniProtKB-KW"/>
</dbReference>
<dbReference type="AlphaFoldDB" id="A0AAE4Z7X3"/>
<dbReference type="GO" id="GO:0006352">
    <property type="term" value="P:DNA-templated transcription initiation"/>
    <property type="evidence" value="ECO:0007669"/>
    <property type="project" value="InterPro"/>
</dbReference>
<organism evidence="8 9">
    <name type="scientific">Candidatus Kutchimonas denitrificans</name>
    <dbReference type="NCBI Taxonomy" id="3056748"/>
    <lineage>
        <taxon>Bacteria</taxon>
        <taxon>Pseudomonadati</taxon>
        <taxon>Gemmatimonadota</taxon>
        <taxon>Gemmatimonadia</taxon>
        <taxon>Candidatus Palauibacterales</taxon>
        <taxon>Candidatus Palauibacteraceae</taxon>
        <taxon>Candidatus Kutchimonas</taxon>
    </lineage>
</organism>
<keyword evidence="5" id="KW-0804">Transcription</keyword>
<evidence type="ECO:0000256" key="1">
    <source>
        <dbReference type="ARBA" id="ARBA00010641"/>
    </source>
</evidence>
<dbReference type="PANTHER" id="PTHR43133">
    <property type="entry name" value="RNA POLYMERASE ECF-TYPE SIGMA FACTO"/>
    <property type="match status" value="1"/>
</dbReference>
<evidence type="ECO:0000313" key="8">
    <source>
        <dbReference type="EMBL" id="NIR74884.1"/>
    </source>
</evidence>
<accession>A0AAE4Z7X3</accession>
<feature type="domain" description="RNA polymerase sigma-70 region 2" evidence="6">
    <location>
        <begin position="31"/>
        <end position="97"/>
    </location>
</feature>
<dbReference type="Gene3D" id="1.10.10.10">
    <property type="entry name" value="Winged helix-like DNA-binding domain superfamily/Winged helix DNA-binding domain"/>
    <property type="match status" value="1"/>
</dbReference>
<dbReference type="InterPro" id="IPR014284">
    <property type="entry name" value="RNA_pol_sigma-70_dom"/>
</dbReference>
<reference evidence="8 9" key="1">
    <citation type="submission" date="2020-01" db="EMBL/GenBank/DDBJ databases">
        <title>Genomes assembled from Gulf of Kutch pelagic sediment metagenomes.</title>
        <authorList>
            <person name="Chandrashekar M."/>
            <person name="Mahajan M.S."/>
            <person name="Dave K.J."/>
            <person name="Vatsa P."/>
            <person name="Nathani N.M."/>
        </authorList>
    </citation>
    <scope>NUCLEOTIDE SEQUENCE [LARGE SCALE GENOMIC DNA]</scope>
    <source>
        <strain evidence="8">KS3-K002</strain>
    </source>
</reference>
<keyword evidence="2" id="KW-0805">Transcription regulation</keyword>
<evidence type="ECO:0000259" key="7">
    <source>
        <dbReference type="Pfam" id="PF08281"/>
    </source>
</evidence>
<keyword evidence="4" id="KW-0238">DNA-binding</keyword>
<dbReference type="InterPro" id="IPR013325">
    <property type="entry name" value="RNA_pol_sigma_r2"/>
</dbReference>
<dbReference type="PANTHER" id="PTHR43133:SF8">
    <property type="entry name" value="RNA POLYMERASE SIGMA FACTOR HI_1459-RELATED"/>
    <property type="match status" value="1"/>
</dbReference>
<evidence type="ECO:0000256" key="3">
    <source>
        <dbReference type="ARBA" id="ARBA00023082"/>
    </source>
</evidence>
<dbReference type="Pfam" id="PF04542">
    <property type="entry name" value="Sigma70_r2"/>
    <property type="match status" value="1"/>
</dbReference>
<evidence type="ECO:0000256" key="5">
    <source>
        <dbReference type="ARBA" id="ARBA00023163"/>
    </source>
</evidence>